<dbReference type="GO" id="GO:0043866">
    <property type="term" value="F:adenylyl-sulfate reductase (thioredoxin) activity"/>
    <property type="evidence" value="ECO:0007669"/>
    <property type="project" value="UniProtKB-EC"/>
</dbReference>
<proteinExistence type="inferred from homology"/>
<comment type="pathway">
    <text evidence="8">Sulfur metabolism; hydrogen sulfide biosynthesis; sulfite from sulfate.</text>
</comment>
<dbReference type="PATRIC" id="fig|414004.10.peg.1738"/>
<dbReference type="EC" id="1.8.4.10" evidence="9"/>
<evidence type="ECO:0000313" key="16">
    <source>
        <dbReference type="Proteomes" id="UP000000758"/>
    </source>
</evidence>
<evidence type="ECO:0000256" key="12">
    <source>
        <dbReference type="ARBA" id="ARBA00032041"/>
    </source>
</evidence>
<keyword evidence="5" id="KW-0408">Iron</keyword>
<dbReference type="GO" id="GO:0019379">
    <property type="term" value="P:sulfate assimilation, phosphoadenylyl sulfate reduction by phosphoadenylyl-sulfate reductase (thioredoxin)"/>
    <property type="evidence" value="ECO:0007669"/>
    <property type="project" value="InterPro"/>
</dbReference>
<evidence type="ECO:0000259" key="14">
    <source>
        <dbReference type="Pfam" id="PF01507"/>
    </source>
</evidence>
<name>A0RYU5_CENSY</name>
<keyword evidence="2" id="KW-0963">Cytoplasm</keyword>
<reference evidence="15 16" key="1">
    <citation type="journal article" date="2006" name="Proc. Natl. Acad. Sci. U.S.A.">
        <title>Genomic analysis of the uncultivated marine crenarchaeote Cenarchaeum symbiosum.</title>
        <authorList>
            <person name="Hallam S.J."/>
            <person name="Konstantinidis K.T."/>
            <person name="Putnam N."/>
            <person name="Schleper C."/>
            <person name="Watanabe Y."/>
            <person name="Sugahara J."/>
            <person name="Preston C."/>
            <person name="de la Torre J."/>
            <person name="Richardson P.M."/>
            <person name="DeLong E.F."/>
        </authorList>
    </citation>
    <scope>NUCLEOTIDE SEQUENCE [LARGE SCALE GENOMIC DNA]</scope>
    <source>
        <strain evidence="16">A</strain>
    </source>
</reference>
<dbReference type="Proteomes" id="UP000000758">
    <property type="component" value="Chromosome"/>
</dbReference>
<keyword evidence="6" id="KW-0411">Iron-sulfur</keyword>
<feature type="domain" description="Phosphoadenosine phosphosulphate reductase" evidence="14">
    <location>
        <begin position="58"/>
        <end position="232"/>
    </location>
</feature>
<gene>
    <name evidence="15" type="ordered locus">CENSYa_1903</name>
</gene>
<dbReference type="InterPro" id="IPR004511">
    <property type="entry name" value="PAPS/APS_Rdtase"/>
</dbReference>
<dbReference type="NCBIfam" id="TIGR00434">
    <property type="entry name" value="cysH"/>
    <property type="match status" value="1"/>
</dbReference>
<dbReference type="PIRSF" id="PIRSF000857">
    <property type="entry name" value="PAPS_reductase"/>
    <property type="match status" value="1"/>
</dbReference>
<evidence type="ECO:0000256" key="3">
    <source>
        <dbReference type="ARBA" id="ARBA00022723"/>
    </source>
</evidence>
<evidence type="ECO:0000256" key="6">
    <source>
        <dbReference type="ARBA" id="ARBA00023014"/>
    </source>
</evidence>
<dbReference type="SUPFAM" id="SSF52402">
    <property type="entry name" value="Adenine nucleotide alpha hydrolases-like"/>
    <property type="match status" value="1"/>
</dbReference>
<dbReference type="STRING" id="414004.CENSYa_1903"/>
<dbReference type="InterPro" id="IPR011798">
    <property type="entry name" value="APS_reductase"/>
</dbReference>
<keyword evidence="4 15" id="KW-0560">Oxidoreductase</keyword>
<sequence length="261" mass="29278">MKRGNPCPAPALAIVIKENRGTGSLKFTQSEVDGLNSRIDTAAGALEWASENLHPRVAKASSFGAEDAAVMDMMAGINPGFRFFTLDTGRLPEATYDAMEAARKRYGIKLEVLFPDAAEVEEMVNKSGPNLFYESVENRKLCCDIRKVRPTNKYLAGLDGWITGLRRDQTRNRGGARMFEIDGGHGGILKINPIIEWTWEQIWAYIKEHDVPYNRLLDEGYASIGCEPCTRAIKPGEDLRAGRWWWESNSQKECGLHVRQK</sequence>
<dbReference type="Pfam" id="PF01507">
    <property type="entry name" value="PAPS_reduct"/>
    <property type="match status" value="1"/>
</dbReference>
<dbReference type="EnsemblBacteria" id="ABK78512">
    <property type="protein sequence ID" value="ABK78512"/>
    <property type="gene ID" value="CENSYa_1903"/>
</dbReference>
<protein>
    <recommendedName>
        <fullName evidence="10">Adenosine 5'-phosphosulfate reductase</fullName>
        <ecNumber evidence="9">1.8.4.10</ecNumber>
    </recommendedName>
    <alternativeName>
        <fullName evidence="12">5'-adenylylsulfate reductase</fullName>
    </alternativeName>
    <alternativeName>
        <fullName evidence="11">Thioredoxin-dependent 5'-adenylylsulfate reductase</fullName>
    </alternativeName>
</protein>
<evidence type="ECO:0000256" key="7">
    <source>
        <dbReference type="ARBA" id="ARBA00024298"/>
    </source>
</evidence>
<comment type="catalytic activity">
    <reaction evidence="13">
        <text>[thioredoxin]-disulfide + sulfite + AMP + 2 H(+) = adenosine 5'-phosphosulfate + [thioredoxin]-dithiol</text>
        <dbReference type="Rhea" id="RHEA:21976"/>
        <dbReference type="Rhea" id="RHEA-COMP:10698"/>
        <dbReference type="Rhea" id="RHEA-COMP:10700"/>
        <dbReference type="ChEBI" id="CHEBI:15378"/>
        <dbReference type="ChEBI" id="CHEBI:17359"/>
        <dbReference type="ChEBI" id="CHEBI:29950"/>
        <dbReference type="ChEBI" id="CHEBI:50058"/>
        <dbReference type="ChEBI" id="CHEBI:58243"/>
        <dbReference type="ChEBI" id="CHEBI:456215"/>
        <dbReference type="EC" id="1.8.4.10"/>
    </reaction>
</comment>
<dbReference type="NCBIfam" id="TIGR02055">
    <property type="entry name" value="APS_reductase"/>
    <property type="match status" value="1"/>
</dbReference>
<evidence type="ECO:0000256" key="1">
    <source>
        <dbReference type="ARBA" id="ARBA00001966"/>
    </source>
</evidence>
<dbReference type="InterPro" id="IPR002500">
    <property type="entry name" value="PAPS_reduct_dom"/>
</dbReference>
<dbReference type="NCBIfam" id="NF002537">
    <property type="entry name" value="PRK02090.1"/>
    <property type="match status" value="1"/>
</dbReference>
<comment type="cofactor">
    <cofactor evidence="1">
        <name>[4Fe-4S] cluster</name>
        <dbReference type="ChEBI" id="CHEBI:49883"/>
    </cofactor>
</comment>
<evidence type="ECO:0000256" key="13">
    <source>
        <dbReference type="ARBA" id="ARBA00048441"/>
    </source>
</evidence>
<dbReference type="GO" id="GO:0051536">
    <property type="term" value="F:iron-sulfur cluster binding"/>
    <property type="evidence" value="ECO:0007669"/>
    <property type="project" value="UniProtKB-KW"/>
</dbReference>
<evidence type="ECO:0000256" key="10">
    <source>
        <dbReference type="ARBA" id="ARBA00029514"/>
    </source>
</evidence>
<dbReference type="EMBL" id="DP000238">
    <property type="protein sequence ID" value="ABK78512.1"/>
    <property type="molecule type" value="Genomic_DNA"/>
</dbReference>
<keyword evidence="16" id="KW-1185">Reference proteome</keyword>
<evidence type="ECO:0000256" key="9">
    <source>
        <dbReference type="ARBA" id="ARBA00024386"/>
    </source>
</evidence>
<dbReference type="PANTHER" id="PTHR46482:SF9">
    <property type="entry name" value="5'-ADENYLYLSULFATE REDUCTASE 1, CHLOROPLASTIC"/>
    <property type="match status" value="1"/>
</dbReference>
<evidence type="ECO:0000313" key="15">
    <source>
        <dbReference type="EMBL" id="ABK78512.1"/>
    </source>
</evidence>
<comment type="function">
    <text evidence="7">Catalyzes the formation of sulfite from adenosine 5'-phosphosulfate (APS) using thioredoxin as an electron donor.</text>
</comment>
<evidence type="ECO:0000256" key="5">
    <source>
        <dbReference type="ARBA" id="ARBA00023004"/>
    </source>
</evidence>
<keyword evidence="3" id="KW-0479">Metal-binding</keyword>
<evidence type="ECO:0000256" key="11">
    <source>
        <dbReference type="ARBA" id="ARBA00030894"/>
    </source>
</evidence>
<dbReference type="GO" id="GO:0046872">
    <property type="term" value="F:metal ion binding"/>
    <property type="evidence" value="ECO:0007669"/>
    <property type="project" value="UniProtKB-KW"/>
</dbReference>
<dbReference type="CDD" id="cd23945">
    <property type="entry name" value="PAPS_reductase"/>
    <property type="match status" value="1"/>
</dbReference>
<evidence type="ECO:0000256" key="2">
    <source>
        <dbReference type="ARBA" id="ARBA00022490"/>
    </source>
</evidence>
<dbReference type="HOGENOM" id="CLU_044089_1_0_2"/>
<dbReference type="GO" id="GO:0019344">
    <property type="term" value="P:cysteine biosynthetic process"/>
    <property type="evidence" value="ECO:0007669"/>
    <property type="project" value="InterPro"/>
</dbReference>
<organism evidence="15 16">
    <name type="scientific">Cenarchaeum symbiosum (strain A)</name>
    <dbReference type="NCBI Taxonomy" id="414004"/>
    <lineage>
        <taxon>Archaea</taxon>
        <taxon>Nitrososphaerota</taxon>
        <taxon>Candidatus Cenarchaeales</taxon>
        <taxon>Candidatus Cenarchaeaceae</taxon>
        <taxon>Candidatus Cenarchaeum</taxon>
    </lineage>
</organism>
<dbReference type="HAMAP" id="MF_00063">
    <property type="entry name" value="CysH"/>
    <property type="match status" value="1"/>
</dbReference>
<dbReference type="Gene3D" id="3.40.50.620">
    <property type="entry name" value="HUPs"/>
    <property type="match status" value="1"/>
</dbReference>
<accession>A0RYU5</accession>
<dbReference type="InterPro" id="IPR014729">
    <property type="entry name" value="Rossmann-like_a/b/a_fold"/>
</dbReference>
<evidence type="ECO:0000256" key="8">
    <source>
        <dbReference type="ARBA" id="ARBA00024327"/>
    </source>
</evidence>
<evidence type="ECO:0000256" key="4">
    <source>
        <dbReference type="ARBA" id="ARBA00023002"/>
    </source>
</evidence>
<dbReference type="KEGG" id="csy:CENSYa_1903"/>
<dbReference type="PANTHER" id="PTHR46482">
    <property type="entry name" value="5'-ADENYLYLSULFATE REDUCTASE 3, CHLOROPLASTIC"/>
    <property type="match status" value="1"/>
</dbReference>
<dbReference type="GO" id="GO:0004604">
    <property type="term" value="F:phosphoadenylyl-sulfate reductase (thioredoxin) activity"/>
    <property type="evidence" value="ECO:0007669"/>
    <property type="project" value="InterPro"/>
</dbReference>
<dbReference type="AlphaFoldDB" id="A0RYU5"/>